<protein>
    <submittedName>
        <fullName evidence="1">Uncharacterized protein</fullName>
    </submittedName>
</protein>
<proteinExistence type="predicted"/>
<dbReference type="AlphaFoldDB" id="A0A6L7FW85"/>
<dbReference type="EMBL" id="WUMU01000001">
    <property type="protein sequence ID" value="MXN16374.1"/>
    <property type="molecule type" value="Genomic_DNA"/>
</dbReference>
<sequence>MTHRPEETPMYDEYTRLKEAKDKAQRIADETDNPHLRRVCRALATEMRKMLRGMRQEFIA</sequence>
<organism evidence="1 2">
    <name type="scientific">Pseudooceanicola albus</name>
    <dbReference type="NCBI Taxonomy" id="2692189"/>
    <lineage>
        <taxon>Bacteria</taxon>
        <taxon>Pseudomonadati</taxon>
        <taxon>Pseudomonadota</taxon>
        <taxon>Alphaproteobacteria</taxon>
        <taxon>Rhodobacterales</taxon>
        <taxon>Paracoccaceae</taxon>
        <taxon>Pseudooceanicola</taxon>
    </lineage>
</organism>
<dbReference type="Proteomes" id="UP000477911">
    <property type="component" value="Unassembled WGS sequence"/>
</dbReference>
<accession>A0A6L7FW85</accession>
<evidence type="ECO:0000313" key="1">
    <source>
        <dbReference type="EMBL" id="MXN16374.1"/>
    </source>
</evidence>
<keyword evidence="2" id="KW-1185">Reference proteome</keyword>
<dbReference type="RefSeq" id="WP_160890917.1">
    <property type="nucleotide sequence ID" value="NZ_WUMU01000001.1"/>
</dbReference>
<evidence type="ECO:0000313" key="2">
    <source>
        <dbReference type="Proteomes" id="UP000477911"/>
    </source>
</evidence>
<name>A0A6L7FW85_9RHOB</name>
<comment type="caution">
    <text evidence="1">The sequence shown here is derived from an EMBL/GenBank/DDBJ whole genome shotgun (WGS) entry which is preliminary data.</text>
</comment>
<reference evidence="1 2" key="1">
    <citation type="submission" date="2019-12" db="EMBL/GenBank/DDBJ databases">
        <authorList>
            <person name="Li M."/>
        </authorList>
    </citation>
    <scope>NUCLEOTIDE SEQUENCE [LARGE SCALE GENOMIC DNA]</scope>
    <source>
        <strain evidence="1 2">GBMRC 2024</strain>
    </source>
</reference>
<gene>
    <name evidence="1" type="ORF">GR170_00890</name>
</gene>